<keyword evidence="3" id="KW-0812">Transmembrane</keyword>
<dbReference type="GO" id="GO:0005737">
    <property type="term" value="C:cytoplasm"/>
    <property type="evidence" value="ECO:0007669"/>
    <property type="project" value="TreeGrafter"/>
</dbReference>
<dbReference type="InterPro" id="IPR045357">
    <property type="entry name" value="Aminopeptidase_N-like_N"/>
</dbReference>
<evidence type="ECO:0000256" key="2">
    <source>
        <dbReference type="SAM" id="MobiDB-lite"/>
    </source>
</evidence>
<dbReference type="OrthoDB" id="6420978at2759"/>
<dbReference type="Pfam" id="PF17900">
    <property type="entry name" value="Peptidase_M1_N"/>
    <property type="match status" value="1"/>
</dbReference>
<dbReference type="GO" id="GO:0005615">
    <property type="term" value="C:extracellular space"/>
    <property type="evidence" value="ECO:0007669"/>
    <property type="project" value="TreeGrafter"/>
</dbReference>
<dbReference type="GO" id="GO:0016020">
    <property type="term" value="C:membrane"/>
    <property type="evidence" value="ECO:0007669"/>
    <property type="project" value="TreeGrafter"/>
</dbReference>
<dbReference type="EMBL" id="BGPR01011740">
    <property type="protein sequence ID" value="GBN52726.1"/>
    <property type="molecule type" value="Genomic_DNA"/>
</dbReference>
<evidence type="ECO:0000313" key="6">
    <source>
        <dbReference type="Proteomes" id="UP000499080"/>
    </source>
</evidence>
<dbReference type="GO" id="GO:0070006">
    <property type="term" value="F:metalloaminopeptidase activity"/>
    <property type="evidence" value="ECO:0007669"/>
    <property type="project" value="TreeGrafter"/>
</dbReference>
<dbReference type="AlphaFoldDB" id="A0A4Y2PRL3"/>
<keyword evidence="1 5" id="KW-0645">Protease</keyword>
<reference evidence="5 6" key="1">
    <citation type="journal article" date="2019" name="Sci. Rep.">
        <title>Orb-weaving spider Araneus ventricosus genome elucidates the spidroin gene catalogue.</title>
        <authorList>
            <person name="Kono N."/>
            <person name="Nakamura H."/>
            <person name="Ohtoshi R."/>
            <person name="Moran D.A.P."/>
            <person name="Shinohara A."/>
            <person name="Yoshida Y."/>
            <person name="Fujiwara M."/>
            <person name="Mori M."/>
            <person name="Tomita M."/>
            <person name="Arakawa K."/>
        </authorList>
    </citation>
    <scope>NUCLEOTIDE SEQUENCE [LARGE SCALE GENOMIC DNA]</scope>
</reference>
<dbReference type="PANTHER" id="PTHR11533">
    <property type="entry name" value="PROTEASE M1 ZINC METALLOPROTEASE"/>
    <property type="match status" value="1"/>
</dbReference>
<dbReference type="InterPro" id="IPR042097">
    <property type="entry name" value="Aminopeptidase_N-like_N_sf"/>
</dbReference>
<name>A0A4Y2PRL3_ARAVE</name>
<evidence type="ECO:0000313" key="5">
    <source>
        <dbReference type="EMBL" id="GBN52726.1"/>
    </source>
</evidence>
<feature type="region of interest" description="Disordered" evidence="2">
    <location>
        <begin position="48"/>
        <end position="73"/>
    </location>
</feature>
<evidence type="ECO:0000256" key="1">
    <source>
        <dbReference type="ARBA" id="ARBA00022438"/>
    </source>
</evidence>
<dbReference type="InterPro" id="IPR050344">
    <property type="entry name" value="Peptidase_M1_aminopeptidases"/>
</dbReference>
<feature type="compositionally biased region" description="Polar residues" evidence="2">
    <location>
        <begin position="55"/>
        <end position="66"/>
    </location>
</feature>
<keyword evidence="3" id="KW-1133">Transmembrane helix</keyword>
<accession>A0A4Y2PRL3</accession>
<keyword evidence="6" id="KW-1185">Reference proteome</keyword>
<keyword evidence="1 5" id="KW-0031">Aminopeptidase</keyword>
<keyword evidence="3" id="KW-0472">Membrane</keyword>
<proteinExistence type="predicted"/>
<dbReference type="GO" id="GO:0043171">
    <property type="term" value="P:peptide catabolic process"/>
    <property type="evidence" value="ECO:0007669"/>
    <property type="project" value="TreeGrafter"/>
</dbReference>
<keyword evidence="1 5" id="KW-0378">Hydrolase</keyword>
<sequence length="204" mass="23386">MAERIVSKTSCILSIIIFILLVLSVGLLVVVLKGKQITDYDDVPEWAFTHPPSPHQSEPKSPNDQQDSADHTELAAEGPWKKIRLPKYIVPNHYDLLLHPNLTTDIFAGTVNITITVTRETKYFMVHAHLLTIKEAKVYDIEEDAELKLDVQFPYHPNQYYVLQTERQVKPGKYKLHFDFSGNLNGSIVGFYKSRYKSSNNETR</sequence>
<gene>
    <name evidence="5" type="primary">ERAP1</name>
    <name evidence="5" type="ORF">AVEN_109115_1</name>
</gene>
<dbReference type="Proteomes" id="UP000499080">
    <property type="component" value="Unassembled WGS sequence"/>
</dbReference>
<comment type="caution">
    <text evidence="5">The sequence shown here is derived from an EMBL/GenBank/DDBJ whole genome shotgun (WGS) entry which is preliminary data.</text>
</comment>
<dbReference type="GO" id="GO:0008270">
    <property type="term" value="F:zinc ion binding"/>
    <property type="evidence" value="ECO:0007669"/>
    <property type="project" value="TreeGrafter"/>
</dbReference>
<evidence type="ECO:0000256" key="3">
    <source>
        <dbReference type="SAM" id="Phobius"/>
    </source>
</evidence>
<dbReference type="PANTHER" id="PTHR11533:SF276">
    <property type="entry name" value="GLUTAMYL AMINOPEPTIDASE"/>
    <property type="match status" value="1"/>
</dbReference>
<protein>
    <submittedName>
        <fullName evidence="5">Endoplasmic reticulum aminopeptidase 1</fullName>
    </submittedName>
</protein>
<feature type="domain" description="Aminopeptidase N-like N-terminal" evidence="4">
    <location>
        <begin position="90"/>
        <end position="202"/>
    </location>
</feature>
<dbReference type="SUPFAM" id="SSF63737">
    <property type="entry name" value="Leukotriene A4 hydrolase N-terminal domain"/>
    <property type="match status" value="1"/>
</dbReference>
<feature type="transmembrane region" description="Helical" evidence="3">
    <location>
        <begin position="12"/>
        <end position="32"/>
    </location>
</feature>
<organism evidence="5 6">
    <name type="scientific">Araneus ventricosus</name>
    <name type="common">Orbweaver spider</name>
    <name type="synonym">Epeira ventricosa</name>
    <dbReference type="NCBI Taxonomy" id="182803"/>
    <lineage>
        <taxon>Eukaryota</taxon>
        <taxon>Metazoa</taxon>
        <taxon>Ecdysozoa</taxon>
        <taxon>Arthropoda</taxon>
        <taxon>Chelicerata</taxon>
        <taxon>Arachnida</taxon>
        <taxon>Araneae</taxon>
        <taxon>Araneomorphae</taxon>
        <taxon>Entelegynae</taxon>
        <taxon>Araneoidea</taxon>
        <taxon>Araneidae</taxon>
        <taxon>Araneus</taxon>
    </lineage>
</organism>
<dbReference type="GO" id="GO:0006508">
    <property type="term" value="P:proteolysis"/>
    <property type="evidence" value="ECO:0007669"/>
    <property type="project" value="TreeGrafter"/>
</dbReference>
<evidence type="ECO:0000259" key="4">
    <source>
        <dbReference type="Pfam" id="PF17900"/>
    </source>
</evidence>
<dbReference type="Gene3D" id="2.60.40.1730">
    <property type="entry name" value="tricorn interacting facor f3 domain"/>
    <property type="match status" value="1"/>
</dbReference>
<dbReference type="GO" id="GO:0042277">
    <property type="term" value="F:peptide binding"/>
    <property type="evidence" value="ECO:0007669"/>
    <property type="project" value="TreeGrafter"/>
</dbReference>